<dbReference type="PRINTS" id="PR00145">
    <property type="entry name" value="ARGSUCLYASE"/>
</dbReference>
<dbReference type="InterPro" id="IPR022761">
    <property type="entry name" value="Fumarate_lyase_N"/>
</dbReference>
<reference evidence="8" key="1">
    <citation type="submission" date="2017-02" db="EMBL/GenBank/DDBJ databases">
        <authorList>
            <person name="Regsiter A."/>
            <person name="William W."/>
        </authorList>
    </citation>
    <scope>NUCLEOTIDE SEQUENCE</scope>
    <source>
        <strain evidence="8">BdmA 4</strain>
    </source>
</reference>
<dbReference type="Pfam" id="PF00206">
    <property type="entry name" value="Lyase_1"/>
    <property type="match status" value="1"/>
</dbReference>
<keyword evidence="5 8" id="KW-0456">Lyase</keyword>
<evidence type="ECO:0000259" key="7">
    <source>
        <dbReference type="Pfam" id="PF14698"/>
    </source>
</evidence>
<comment type="catalytic activity">
    <reaction evidence="1 5">
        <text>2-(N(omega)-L-arginino)succinate = fumarate + L-arginine</text>
        <dbReference type="Rhea" id="RHEA:24020"/>
        <dbReference type="ChEBI" id="CHEBI:29806"/>
        <dbReference type="ChEBI" id="CHEBI:32682"/>
        <dbReference type="ChEBI" id="CHEBI:57472"/>
        <dbReference type="EC" id="4.3.2.1"/>
    </reaction>
</comment>
<keyword evidence="5" id="KW-0028">Amino-acid biosynthesis</keyword>
<dbReference type="PANTHER" id="PTHR43814:SF1">
    <property type="entry name" value="ARGININOSUCCINATE LYASE"/>
    <property type="match status" value="1"/>
</dbReference>
<dbReference type="Gene3D" id="1.10.275.10">
    <property type="entry name" value="Fumarase/aspartase (N-terminal domain)"/>
    <property type="match status" value="1"/>
</dbReference>
<dbReference type="CDD" id="cd01359">
    <property type="entry name" value="Argininosuccinate_lyase"/>
    <property type="match status" value="1"/>
</dbReference>
<dbReference type="Gene3D" id="1.10.40.30">
    <property type="entry name" value="Fumarase/aspartase (C-terminal domain)"/>
    <property type="match status" value="1"/>
</dbReference>
<evidence type="ECO:0000256" key="5">
    <source>
        <dbReference type="HAMAP-Rule" id="MF_00006"/>
    </source>
</evidence>
<dbReference type="SUPFAM" id="SSF48557">
    <property type="entry name" value="L-aspartase-like"/>
    <property type="match status" value="1"/>
</dbReference>
<dbReference type="PRINTS" id="PR00149">
    <property type="entry name" value="FUMRATELYASE"/>
</dbReference>
<feature type="domain" description="Fumarate lyase N-terminal" evidence="6">
    <location>
        <begin position="14"/>
        <end position="301"/>
    </location>
</feature>
<dbReference type="Pfam" id="PF14698">
    <property type="entry name" value="ASL_C2"/>
    <property type="match status" value="1"/>
</dbReference>
<dbReference type="AlphaFoldDB" id="A0A3P3XSR2"/>
<evidence type="ECO:0000256" key="3">
    <source>
        <dbReference type="ARBA" id="ARBA00012338"/>
    </source>
</evidence>
<evidence type="ECO:0000259" key="6">
    <source>
        <dbReference type="Pfam" id="PF00206"/>
    </source>
</evidence>
<evidence type="ECO:0000256" key="2">
    <source>
        <dbReference type="ARBA" id="ARBA00004941"/>
    </source>
</evidence>
<dbReference type="PROSITE" id="PS00163">
    <property type="entry name" value="FUMARATE_LYASES"/>
    <property type="match status" value="1"/>
</dbReference>
<keyword evidence="5" id="KW-0963">Cytoplasm</keyword>
<sequence length="465" mass="50367">MSRLWQTGEGEGLDPAVEKFLSSIEVDSRLVFEDIECSQAHAIMLGEQGVIPTQDASTLVDELAKIRKELEAGLLQVDPGAEDVHSFLEDELTRRLGDVGKSIHAGRSRNDQVAAAFKLHVRGACRRTRGLVQKAIAACLDVAEENIETLMPGYTHLQRAQPVTLAHHLLAWCAGLERDAGRLADAAARADESPLGAGALAGSGLSVDRERTAGLIGFARVSTNTMDAVADRDAAIEYAAASATLMVHLSRACEDIVLWASSEYGFAKLSPRASTGSSIMPQKRNPDPAELIRGKAGRIFGNLQALLVMEKGTPYAYNRDLQEDKALFFEIEETVNGALGTFCVLVKSLEPDVARMRAALDEGYLEATDVAEFLVKRGVPFRTAYQASKLLVARCIEEKKSLRDITQADCTVHEAFGRAGVGAAELVQYLEPQACVARRMQTGGPAPLRVREQIERLRTWLASAG</sequence>
<comment type="similarity">
    <text evidence="5">Belongs to the lyase 1 family. Argininosuccinate lyase subfamily.</text>
</comment>
<dbReference type="InterPro" id="IPR020557">
    <property type="entry name" value="Fumarate_lyase_CS"/>
</dbReference>
<accession>A0A3P3XSR2</accession>
<organism evidence="8">
    <name type="scientific">uncultured spirochete</name>
    <dbReference type="NCBI Taxonomy" id="156406"/>
    <lineage>
        <taxon>Bacteria</taxon>
        <taxon>Pseudomonadati</taxon>
        <taxon>Spirochaetota</taxon>
        <taxon>Spirochaetia</taxon>
        <taxon>Spirochaetales</taxon>
        <taxon>environmental samples</taxon>
    </lineage>
</organism>
<evidence type="ECO:0000256" key="1">
    <source>
        <dbReference type="ARBA" id="ARBA00000985"/>
    </source>
</evidence>
<comment type="subcellular location">
    <subcellularLocation>
        <location evidence="5">Cytoplasm</location>
    </subcellularLocation>
</comment>
<evidence type="ECO:0000256" key="4">
    <source>
        <dbReference type="ARBA" id="ARBA00022571"/>
    </source>
</evidence>
<dbReference type="FunFam" id="1.20.200.10:FF:000015">
    <property type="entry name" value="argininosuccinate lyase isoform X2"/>
    <property type="match status" value="1"/>
</dbReference>
<dbReference type="Gene3D" id="1.20.200.10">
    <property type="entry name" value="Fumarase/aspartase (Central domain)"/>
    <property type="match status" value="1"/>
</dbReference>
<dbReference type="InterPro" id="IPR024083">
    <property type="entry name" value="Fumarase/histidase_N"/>
</dbReference>
<dbReference type="InterPro" id="IPR029419">
    <property type="entry name" value="Arg_succ_lyase_C"/>
</dbReference>
<dbReference type="GO" id="GO:0005829">
    <property type="term" value="C:cytosol"/>
    <property type="evidence" value="ECO:0007669"/>
    <property type="project" value="TreeGrafter"/>
</dbReference>
<dbReference type="InterPro" id="IPR009049">
    <property type="entry name" value="Argininosuccinate_lyase"/>
</dbReference>
<feature type="domain" description="Argininosuccinate lyase C-terminal" evidence="7">
    <location>
        <begin position="364"/>
        <end position="437"/>
    </location>
</feature>
<dbReference type="PANTHER" id="PTHR43814">
    <property type="entry name" value="ARGININOSUCCINATE LYASE"/>
    <property type="match status" value="1"/>
</dbReference>
<proteinExistence type="inferred from homology"/>
<dbReference type="InterPro" id="IPR000362">
    <property type="entry name" value="Fumarate_lyase_fam"/>
</dbReference>
<evidence type="ECO:0000313" key="8">
    <source>
        <dbReference type="EMBL" id="SLM19331.1"/>
    </source>
</evidence>
<keyword evidence="4 5" id="KW-0055">Arginine biosynthesis</keyword>
<name>A0A3P3XSR2_9SPIR</name>
<protein>
    <recommendedName>
        <fullName evidence="3 5">Argininosuccinate lyase</fullName>
        <shortName evidence="5">ASAL</shortName>
        <ecNumber evidence="3 5">4.3.2.1</ecNumber>
    </recommendedName>
    <alternativeName>
        <fullName evidence="5">Arginosuccinase</fullName>
    </alternativeName>
</protein>
<dbReference type="InterPro" id="IPR008948">
    <property type="entry name" value="L-Aspartase-like"/>
</dbReference>
<dbReference type="UniPathway" id="UPA00068">
    <property type="reaction ID" value="UER00114"/>
</dbReference>
<dbReference type="GO" id="GO:0004056">
    <property type="term" value="F:argininosuccinate lyase activity"/>
    <property type="evidence" value="ECO:0007669"/>
    <property type="project" value="UniProtKB-UniRule"/>
</dbReference>
<dbReference type="HAMAP" id="MF_00006">
    <property type="entry name" value="Arg_succ_lyase"/>
    <property type="match status" value="1"/>
</dbReference>
<dbReference type="NCBIfam" id="TIGR00838">
    <property type="entry name" value="argH"/>
    <property type="match status" value="1"/>
</dbReference>
<gene>
    <name evidence="5 8" type="primary">argH</name>
    <name evidence="8" type="ORF">SPIRO4BDMA_50846</name>
</gene>
<dbReference type="GO" id="GO:0042450">
    <property type="term" value="P:L-arginine biosynthetic process via ornithine"/>
    <property type="evidence" value="ECO:0007669"/>
    <property type="project" value="UniProtKB-UniRule"/>
</dbReference>
<dbReference type="EMBL" id="FWDO01000005">
    <property type="protein sequence ID" value="SLM19331.1"/>
    <property type="molecule type" value="Genomic_DNA"/>
</dbReference>
<dbReference type="EC" id="4.3.2.1" evidence="3 5"/>
<comment type="pathway">
    <text evidence="2 5">Amino-acid biosynthesis; L-arginine biosynthesis; L-arginine from L-ornithine and carbamoyl phosphate: step 3/3.</text>
</comment>